<dbReference type="CDD" id="cd01140">
    <property type="entry name" value="FatB"/>
    <property type="match status" value="1"/>
</dbReference>
<dbReference type="InterPro" id="IPR002491">
    <property type="entry name" value="ABC_transptr_periplasmic_BD"/>
</dbReference>
<proteinExistence type="inferred from homology"/>
<dbReference type="RefSeq" id="WP_306982945.1">
    <property type="nucleotide sequence ID" value="NZ_JAUSUA010000003.1"/>
</dbReference>
<keyword evidence="4 6" id="KW-0732">Signal</keyword>
<dbReference type="Pfam" id="PF01497">
    <property type="entry name" value="Peripla_BP_2"/>
    <property type="match status" value="1"/>
</dbReference>
<dbReference type="Proteomes" id="UP001225034">
    <property type="component" value="Unassembled WGS sequence"/>
</dbReference>
<evidence type="ECO:0000256" key="3">
    <source>
        <dbReference type="ARBA" id="ARBA00022448"/>
    </source>
</evidence>
<gene>
    <name evidence="8" type="ORF">J2S05_002355</name>
</gene>
<comment type="similarity">
    <text evidence="2">Belongs to the bacterial solute-binding protein 8 family.</text>
</comment>
<comment type="subcellular location">
    <subcellularLocation>
        <location evidence="1">Cell membrane</location>
        <topology evidence="1">Lipid-anchor</topology>
    </subcellularLocation>
</comment>
<keyword evidence="9" id="KW-1185">Reference proteome</keyword>
<protein>
    <submittedName>
        <fullName evidence="8">Iron complex transport system substrate-binding protein</fullName>
    </submittedName>
</protein>
<feature type="region of interest" description="Disordered" evidence="5">
    <location>
        <begin position="22"/>
        <end position="42"/>
    </location>
</feature>
<evidence type="ECO:0000256" key="1">
    <source>
        <dbReference type="ARBA" id="ARBA00004193"/>
    </source>
</evidence>
<reference evidence="8 9" key="1">
    <citation type="submission" date="2023-07" db="EMBL/GenBank/DDBJ databases">
        <title>Genomic Encyclopedia of Type Strains, Phase IV (KMG-IV): sequencing the most valuable type-strain genomes for metagenomic binning, comparative biology and taxonomic classification.</title>
        <authorList>
            <person name="Goeker M."/>
        </authorList>
    </citation>
    <scope>NUCLEOTIDE SEQUENCE [LARGE SCALE GENOMIC DNA]</scope>
    <source>
        <strain evidence="8 9">DSM 19154</strain>
    </source>
</reference>
<dbReference type="Gene3D" id="3.40.50.1980">
    <property type="entry name" value="Nitrogenase molybdenum iron protein domain"/>
    <property type="match status" value="2"/>
</dbReference>
<feature type="chain" id="PRO_5047178578" evidence="6">
    <location>
        <begin position="19"/>
        <end position="321"/>
    </location>
</feature>
<keyword evidence="3" id="KW-0813">Transport</keyword>
<dbReference type="PROSITE" id="PS51257">
    <property type="entry name" value="PROKAR_LIPOPROTEIN"/>
    <property type="match status" value="1"/>
</dbReference>
<dbReference type="SUPFAM" id="SSF53807">
    <property type="entry name" value="Helical backbone' metal receptor"/>
    <property type="match status" value="1"/>
</dbReference>
<dbReference type="PANTHER" id="PTHR30532:SF28">
    <property type="entry name" value="PETROBACTIN-BINDING PROTEIN YCLQ"/>
    <property type="match status" value="1"/>
</dbReference>
<evidence type="ECO:0000256" key="6">
    <source>
        <dbReference type="SAM" id="SignalP"/>
    </source>
</evidence>
<name>A0ABT9YKJ8_9BACI</name>
<dbReference type="PANTHER" id="PTHR30532">
    <property type="entry name" value="IRON III DICITRATE-BINDING PERIPLASMIC PROTEIN"/>
    <property type="match status" value="1"/>
</dbReference>
<dbReference type="InterPro" id="IPR033870">
    <property type="entry name" value="FatB"/>
</dbReference>
<evidence type="ECO:0000256" key="5">
    <source>
        <dbReference type="SAM" id="MobiDB-lite"/>
    </source>
</evidence>
<evidence type="ECO:0000256" key="2">
    <source>
        <dbReference type="ARBA" id="ARBA00008814"/>
    </source>
</evidence>
<dbReference type="InterPro" id="IPR051313">
    <property type="entry name" value="Bact_iron-sidero_bind"/>
</dbReference>
<dbReference type="PROSITE" id="PS50983">
    <property type="entry name" value="FE_B12_PBP"/>
    <property type="match status" value="1"/>
</dbReference>
<feature type="signal peptide" evidence="6">
    <location>
        <begin position="1"/>
        <end position="18"/>
    </location>
</feature>
<evidence type="ECO:0000313" key="8">
    <source>
        <dbReference type="EMBL" id="MDQ0207554.1"/>
    </source>
</evidence>
<dbReference type="EMBL" id="JAUSUA010000003">
    <property type="protein sequence ID" value="MDQ0207554.1"/>
    <property type="molecule type" value="Genomic_DNA"/>
</dbReference>
<comment type="caution">
    <text evidence="8">The sequence shown here is derived from an EMBL/GenBank/DDBJ whole genome shotgun (WGS) entry which is preliminary data.</text>
</comment>
<feature type="domain" description="Fe/B12 periplasmic-binding" evidence="7">
    <location>
        <begin position="62"/>
        <end position="321"/>
    </location>
</feature>
<evidence type="ECO:0000259" key="7">
    <source>
        <dbReference type="PROSITE" id="PS50983"/>
    </source>
</evidence>
<accession>A0ABT9YKJ8</accession>
<evidence type="ECO:0000256" key="4">
    <source>
        <dbReference type="ARBA" id="ARBA00022729"/>
    </source>
</evidence>
<evidence type="ECO:0000313" key="9">
    <source>
        <dbReference type="Proteomes" id="UP001225034"/>
    </source>
</evidence>
<organism evidence="8 9">
    <name type="scientific">Alkalicoccobacillus murimartini</name>
    <dbReference type="NCBI Taxonomy" id="171685"/>
    <lineage>
        <taxon>Bacteria</taxon>
        <taxon>Bacillati</taxon>
        <taxon>Bacillota</taxon>
        <taxon>Bacilli</taxon>
        <taxon>Bacillales</taxon>
        <taxon>Bacillaceae</taxon>
        <taxon>Alkalicoccobacillus</taxon>
    </lineage>
</organism>
<sequence length="321" mass="34457">MKKQLLWALTAFTAVGLAACGGDSDSEDNDTGSADAGGDTPETIEVESLGGEMVEVPVNPETVVSFDNGVTDSIRAIGGTITGVPKANNVPSYLSEFEGDEYEDVGSLFEPNFELINEMQPDVIFISGRASDNFDELNEIAPTVYLAVDQENFMESFESNMHVLGDIFDAQDQVDEQLAGIQETISEVNDKASNSDQNALILSVDEGSVSAFGEGSRFGIIHGELGIEAADEISAENHGETVNFEYIDSVNPDNIFVVDRGASIGNEASASETLDNDIVNRTNAAQNDQIHELNAEVWYLSGSGLESVKIIVDEINEYFEG</sequence>